<accession>A0A9W8NIP5</accession>
<sequence length="104" mass="11420">MAPRNPILELLLPPPTRDVKLEQEPYGVDLDSKTTDILAGVFFGISAALLTERCEEEEVGNLTEWYLARSSIGFAVYAICAKAPDPSIPKAGEERRREGSVMPT</sequence>
<proteinExistence type="predicted"/>
<evidence type="ECO:0000256" key="1">
    <source>
        <dbReference type="SAM" id="MobiDB-lite"/>
    </source>
</evidence>
<gene>
    <name evidence="2" type="ORF">NPX13_g2704</name>
</gene>
<dbReference type="EMBL" id="JANPWZ010000299">
    <property type="protein sequence ID" value="KAJ3577861.1"/>
    <property type="molecule type" value="Genomic_DNA"/>
</dbReference>
<dbReference type="Proteomes" id="UP001148614">
    <property type="component" value="Unassembled WGS sequence"/>
</dbReference>
<keyword evidence="3" id="KW-1185">Reference proteome</keyword>
<feature type="region of interest" description="Disordered" evidence="1">
    <location>
        <begin position="84"/>
        <end position="104"/>
    </location>
</feature>
<reference evidence="2" key="1">
    <citation type="submission" date="2022-07" db="EMBL/GenBank/DDBJ databases">
        <title>Genome Sequence of Xylaria arbuscula.</title>
        <authorList>
            <person name="Buettner E."/>
        </authorList>
    </citation>
    <scope>NUCLEOTIDE SEQUENCE</scope>
    <source>
        <strain evidence="2">VT107</strain>
    </source>
</reference>
<evidence type="ECO:0000313" key="3">
    <source>
        <dbReference type="Proteomes" id="UP001148614"/>
    </source>
</evidence>
<evidence type="ECO:0000313" key="2">
    <source>
        <dbReference type="EMBL" id="KAJ3577861.1"/>
    </source>
</evidence>
<name>A0A9W8NIP5_9PEZI</name>
<protein>
    <submittedName>
        <fullName evidence="2">Uncharacterized protein</fullName>
    </submittedName>
</protein>
<feature type="compositionally biased region" description="Basic and acidic residues" evidence="1">
    <location>
        <begin position="91"/>
        <end position="104"/>
    </location>
</feature>
<organism evidence="2 3">
    <name type="scientific">Xylaria arbuscula</name>
    <dbReference type="NCBI Taxonomy" id="114810"/>
    <lineage>
        <taxon>Eukaryota</taxon>
        <taxon>Fungi</taxon>
        <taxon>Dikarya</taxon>
        <taxon>Ascomycota</taxon>
        <taxon>Pezizomycotina</taxon>
        <taxon>Sordariomycetes</taxon>
        <taxon>Xylariomycetidae</taxon>
        <taxon>Xylariales</taxon>
        <taxon>Xylariaceae</taxon>
        <taxon>Xylaria</taxon>
    </lineage>
</organism>
<comment type="caution">
    <text evidence="2">The sequence shown here is derived from an EMBL/GenBank/DDBJ whole genome shotgun (WGS) entry which is preliminary data.</text>
</comment>
<dbReference type="AlphaFoldDB" id="A0A9W8NIP5"/>